<feature type="transmembrane region" description="Helical" evidence="1">
    <location>
        <begin position="124"/>
        <end position="144"/>
    </location>
</feature>
<feature type="transmembrane region" description="Helical" evidence="1">
    <location>
        <begin position="194"/>
        <end position="213"/>
    </location>
</feature>
<evidence type="ECO:0000313" key="3">
    <source>
        <dbReference type="Proteomes" id="UP000008037"/>
    </source>
</evidence>
<dbReference type="AlphaFoldDB" id="K0IJA2"/>
<keyword evidence="3" id="KW-1185">Reference proteome</keyword>
<evidence type="ECO:0000256" key="1">
    <source>
        <dbReference type="SAM" id="Phobius"/>
    </source>
</evidence>
<gene>
    <name evidence="2" type="ordered locus">Ngar_c31790</name>
</gene>
<protein>
    <submittedName>
        <fullName evidence="2">Uncharacterized protein</fullName>
    </submittedName>
</protein>
<dbReference type="STRING" id="1237085.Ngar_c31790"/>
<feature type="transmembrane region" description="Helical" evidence="1">
    <location>
        <begin position="249"/>
        <end position="270"/>
    </location>
</feature>
<proteinExistence type="predicted"/>
<dbReference type="GeneID" id="13796989"/>
<feature type="transmembrane region" description="Helical" evidence="1">
    <location>
        <begin position="20"/>
        <end position="39"/>
    </location>
</feature>
<name>K0IJA2_NITGG</name>
<dbReference type="Proteomes" id="UP000008037">
    <property type="component" value="Chromosome"/>
</dbReference>
<dbReference type="OrthoDB" id="11953at2157"/>
<dbReference type="EMBL" id="CP002408">
    <property type="protein sequence ID" value="AFU60095.1"/>
    <property type="molecule type" value="Genomic_DNA"/>
</dbReference>
<organism evidence="2 3">
    <name type="scientific">Nitrososphaera gargensis (strain Ga9.2)</name>
    <dbReference type="NCBI Taxonomy" id="1237085"/>
    <lineage>
        <taxon>Archaea</taxon>
        <taxon>Nitrososphaerota</taxon>
        <taxon>Nitrososphaeria</taxon>
        <taxon>Nitrososphaerales</taxon>
        <taxon>Nitrososphaeraceae</taxon>
        <taxon>Nitrososphaera</taxon>
    </lineage>
</organism>
<dbReference type="RefSeq" id="WP_015020628.1">
    <property type="nucleotide sequence ID" value="NC_018719.1"/>
</dbReference>
<reference evidence="2 3" key="1">
    <citation type="journal article" date="2012" name="Environ. Microbiol.">
        <title>The genome of the ammonia-oxidizing Candidatus Nitrososphaera gargensis: insights into metabolic versatility and environmental adaptations.</title>
        <authorList>
            <person name="Spang A."/>
            <person name="Poehlein A."/>
            <person name="Offre P."/>
            <person name="Zumbragel S."/>
            <person name="Haider S."/>
            <person name="Rychlik N."/>
            <person name="Nowka B."/>
            <person name="Schmeisser C."/>
            <person name="Lebedeva E.V."/>
            <person name="Rattei T."/>
            <person name="Bohm C."/>
            <person name="Schmid M."/>
            <person name="Galushko A."/>
            <person name="Hatzenpichler R."/>
            <person name="Weinmaier T."/>
            <person name="Daniel R."/>
            <person name="Schleper C."/>
            <person name="Spieck E."/>
            <person name="Streit W."/>
            <person name="Wagner M."/>
        </authorList>
    </citation>
    <scope>NUCLEOTIDE SEQUENCE [LARGE SCALE GENOMIC DNA]</scope>
    <source>
        <strain evidence="3">Ga9.2</strain>
    </source>
</reference>
<feature type="transmembrane region" description="Helical" evidence="1">
    <location>
        <begin position="317"/>
        <end position="345"/>
    </location>
</feature>
<dbReference type="InParanoid" id="K0IJA2"/>
<keyword evidence="1" id="KW-0472">Membrane</keyword>
<sequence>MNYFKQSPAQSIIGSSSRFLASYVLVSLGVLLAAGGGSWDISNHLLNKPETFFAPPHAVLYSGAGAAVVGAIILFLTSRRAGAMIIRPIKLVVAGVIILVVAGPVDFAWHSAFGLDGLLSPPHFVLVSGMVASSIGSLAGMVYYGSMAFKESRLPPLLIIIGVLPVWLAVSGIVDMFSLPFSKTDYFNFNPHPTLGVAVATLGFPAVISVLACSSSALAGRRFGVMTAVGAAFIVTGMLTSIVPNDALVQTLLFYAATNIIPFIAADAVLSFSRSKISLYAAGAIVGLAFFTLYYPLITYTYGEALGRTTIWPSLIAITYFEIMGTVMPLMVAPAAAMGILGAAVSAKLVSKNKALEH</sequence>
<dbReference type="BioCyc" id="CNIT1237085:G1324-3179-MONOMER"/>
<accession>K0IJA2</accession>
<evidence type="ECO:0000313" key="2">
    <source>
        <dbReference type="EMBL" id="AFU60095.1"/>
    </source>
</evidence>
<dbReference type="HOGENOM" id="CLU_736932_0_0_2"/>
<feature type="transmembrane region" description="Helical" evidence="1">
    <location>
        <begin position="59"/>
        <end position="77"/>
    </location>
</feature>
<feature type="transmembrane region" description="Helical" evidence="1">
    <location>
        <begin position="225"/>
        <end position="243"/>
    </location>
</feature>
<feature type="transmembrane region" description="Helical" evidence="1">
    <location>
        <begin position="277"/>
        <end position="297"/>
    </location>
</feature>
<keyword evidence="1" id="KW-1133">Transmembrane helix</keyword>
<feature type="transmembrane region" description="Helical" evidence="1">
    <location>
        <begin position="89"/>
        <end position="112"/>
    </location>
</feature>
<keyword evidence="1" id="KW-0812">Transmembrane</keyword>
<dbReference type="KEGG" id="nga:Ngar_c31790"/>
<feature type="transmembrane region" description="Helical" evidence="1">
    <location>
        <begin position="156"/>
        <end position="174"/>
    </location>
</feature>